<keyword evidence="3" id="KW-1003">Cell membrane</keyword>
<dbReference type="EMBL" id="MAJZ01000712">
    <property type="protein sequence ID" value="OCH74006.1"/>
    <property type="molecule type" value="Genomic_DNA"/>
</dbReference>
<evidence type="ECO:0000256" key="5">
    <source>
        <dbReference type="ARBA" id="ARBA00022989"/>
    </source>
</evidence>
<evidence type="ECO:0000256" key="6">
    <source>
        <dbReference type="ARBA" id="ARBA00023136"/>
    </source>
</evidence>
<dbReference type="SUPFAM" id="SSF161098">
    <property type="entry name" value="MetI-like"/>
    <property type="match status" value="2"/>
</dbReference>
<keyword evidence="5 7" id="KW-1133">Transmembrane helix</keyword>
<dbReference type="Gene3D" id="1.10.3720.10">
    <property type="entry name" value="MetI-like"/>
    <property type="match status" value="2"/>
</dbReference>
<feature type="transmembrane region" description="Helical" evidence="7">
    <location>
        <begin position="210"/>
        <end position="232"/>
    </location>
</feature>
<keyword evidence="10" id="KW-1185">Reference proteome</keyword>
<comment type="caution">
    <text evidence="9">The sequence shown here is derived from an EMBL/GenBank/DDBJ whole genome shotgun (WGS) entry which is preliminary data.</text>
</comment>
<evidence type="ECO:0000256" key="4">
    <source>
        <dbReference type="ARBA" id="ARBA00022692"/>
    </source>
</evidence>
<reference evidence="10" key="1">
    <citation type="submission" date="2016-06" db="EMBL/GenBank/DDBJ databases">
        <authorList>
            <person name="Hehemann J.-H."/>
            <person name="Arevalo P."/>
            <person name="Datta M.S."/>
            <person name="Polz M.F."/>
        </authorList>
    </citation>
    <scope>NUCLEOTIDE SEQUENCE [LARGE SCALE GENOMIC DNA]</scope>
    <source>
        <strain evidence="10">9CSC122</strain>
    </source>
</reference>
<feature type="transmembrane region" description="Helical" evidence="7">
    <location>
        <begin position="417"/>
        <end position="437"/>
    </location>
</feature>
<evidence type="ECO:0000256" key="2">
    <source>
        <dbReference type="ARBA" id="ARBA00022448"/>
    </source>
</evidence>
<feature type="transmembrane region" description="Helical" evidence="7">
    <location>
        <begin position="353"/>
        <end position="373"/>
    </location>
</feature>
<feature type="domain" description="ABC transmembrane type-1" evidence="8">
    <location>
        <begin position="353"/>
        <end position="541"/>
    </location>
</feature>
<accession>A0A1B9QWQ3</accession>
<dbReference type="PROSITE" id="PS50928">
    <property type="entry name" value="ABC_TM1"/>
    <property type="match status" value="2"/>
</dbReference>
<dbReference type="InterPro" id="IPR000515">
    <property type="entry name" value="MetI-like"/>
</dbReference>
<feature type="transmembrane region" description="Helical" evidence="7">
    <location>
        <begin position="521"/>
        <end position="541"/>
    </location>
</feature>
<keyword evidence="6 7" id="KW-0472">Membrane</keyword>
<dbReference type="PANTHER" id="PTHR30183:SF6">
    <property type="entry name" value="INNER MEMBRANE ABC TRANSPORTER PERMEASE PROTEIN YNJC"/>
    <property type="match status" value="1"/>
</dbReference>
<feature type="transmembrane region" description="Helical" evidence="7">
    <location>
        <begin position="149"/>
        <end position="173"/>
    </location>
</feature>
<evidence type="ECO:0000259" key="8">
    <source>
        <dbReference type="PROSITE" id="PS50928"/>
    </source>
</evidence>
<feature type="transmembrane region" description="Helical" evidence="7">
    <location>
        <begin position="385"/>
        <end position="411"/>
    </location>
</feature>
<feature type="transmembrane region" description="Helical" evidence="7">
    <location>
        <begin position="94"/>
        <end position="116"/>
    </location>
</feature>
<comment type="subcellular location">
    <subcellularLocation>
        <location evidence="1">Cell membrane</location>
        <topology evidence="1">Multi-pass membrane protein</topology>
    </subcellularLocation>
</comment>
<dbReference type="GO" id="GO:0005886">
    <property type="term" value="C:plasma membrane"/>
    <property type="evidence" value="ECO:0007669"/>
    <property type="project" value="UniProtKB-SubCell"/>
</dbReference>
<protein>
    <submittedName>
        <fullName evidence="9">Thiamine ABC transporter permease</fullName>
    </submittedName>
</protein>
<feature type="domain" description="ABC transmembrane type-1" evidence="8">
    <location>
        <begin position="54"/>
        <end position="274"/>
    </location>
</feature>
<feature type="transmembrane region" description="Helical" evidence="7">
    <location>
        <begin position="252"/>
        <end position="282"/>
    </location>
</feature>
<dbReference type="GO" id="GO:0055085">
    <property type="term" value="P:transmembrane transport"/>
    <property type="evidence" value="ECO:0007669"/>
    <property type="project" value="InterPro"/>
</dbReference>
<evidence type="ECO:0000256" key="7">
    <source>
        <dbReference type="SAM" id="Phobius"/>
    </source>
</evidence>
<feature type="transmembrane region" description="Helical" evidence="7">
    <location>
        <begin position="53"/>
        <end position="82"/>
    </location>
</feature>
<dbReference type="RefSeq" id="WP_017034589.1">
    <property type="nucleotide sequence ID" value="NZ_JBNGCH010000712.1"/>
</dbReference>
<gene>
    <name evidence="9" type="ORF">A6E14_02495</name>
</gene>
<keyword evidence="2" id="KW-0813">Transport</keyword>
<dbReference type="AlphaFoldDB" id="A0A1B9QWQ3"/>
<keyword evidence="4 7" id="KW-0812">Transmembrane</keyword>
<evidence type="ECO:0000313" key="10">
    <source>
        <dbReference type="Proteomes" id="UP000093173"/>
    </source>
</evidence>
<sequence>MLRALYPFIILICFIPTIPGVVGVIASSLSYIPPINMHTLSFLGFRWAFEWQGVWQSIGLSLFSALASSYLAALLSFAILLSCWGKRLWNKIELALSPLLALPHVAFAIGFAFLFAPTGLISRVLFNSVGYDVNQQTVNDLPLLVNDPYAIGLVVMLALKEIPFLLLMSMSILKQMNVAQLEKVTASLGYNRSQTWWKCIFPQWIRKMRFPLLAVLAYSLSVVDIALIIGPTNPPTFAVLVWQWFSDPDLTLLPRAAAGAMVLFLLASLLMGFARLFEWVFIQRLRGWQFSGRYGKSLGGKPALVTVFALSTLIIPLTVVWSFAQRWRFPDLLPSNFTTRYWQYEWFGLLDNILQSLTLALACASMALVLAVIAHEYRLKHRWALSDYLIAIPMLIPQLSILFGIQIITLYINQSSYFLWTLWSHVFFAFPFVYLSLDGAWRSYNSNLTKSALSLGKHPISVWWKIKMPLLFPSLIFAWAIGASVSLAQYLPTLMLGAGRITTITTEAVALSSGFDRRVTAIYALWQMLLPLLFFSTAILLSRFSVRSRKLSNKGLLPNESLSQKPFHH</sequence>
<dbReference type="Proteomes" id="UP000093173">
    <property type="component" value="Unassembled WGS sequence"/>
</dbReference>
<evidence type="ECO:0000256" key="3">
    <source>
        <dbReference type="ARBA" id="ARBA00022475"/>
    </source>
</evidence>
<dbReference type="CDD" id="cd06261">
    <property type="entry name" value="TM_PBP2"/>
    <property type="match status" value="1"/>
</dbReference>
<name>A0A1B9QWQ3_9VIBR</name>
<organism evidence="9 10">
    <name type="scientific">Vibrio genomosp. F10</name>
    <dbReference type="NCBI Taxonomy" id="723171"/>
    <lineage>
        <taxon>Bacteria</taxon>
        <taxon>Pseudomonadati</taxon>
        <taxon>Pseudomonadota</taxon>
        <taxon>Gammaproteobacteria</taxon>
        <taxon>Vibrionales</taxon>
        <taxon>Vibrionaceae</taxon>
        <taxon>Vibrio</taxon>
    </lineage>
</organism>
<evidence type="ECO:0000313" key="9">
    <source>
        <dbReference type="EMBL" id="OCH74006.1"/>
    </source>
</evidence>
<proteinExistence type="predicted"/>
<feature type="transmembrane region" description="Helical" evidence="7">
    <location>
        <begin position="470"/>
        <end position="491"/>
    </location>
</feature>
<feature type="transmembrane region" description="Helical" evidence="7">
    <location>
        <begin position="7"/>
        <end position="33"/>
    </location>
</feature>
<evidence type="ECO:0000256" key="1">
    <source>
        <dbReference type="ARBA" id="ARBA00004651"/>
    </source>
</evidence>
<dbReference type="InterPro" id="IPR035906">
    <property type="entry name" value="MetI-like_sf"/>
</dbReference>
<dbReference type="PANTHER" id="PTHR30183">
    <property type="entry name" value="MOLYBDENUM TRANSPORT SYSTEM PERMEASE PROTEIN MODB"/>
    <property type="match status" value="1"/>
</dbReference>
<feature type="transmembrane region" description="Helical" evidence="7">
    <location>
        <begin position="303"/>
        <end position="324"/>
    </location>
</feature>